<evidence type="ECO:0000256" key="5">
    <source>
        <dbReference type="ARBA" id="ARBA00020555"/>
    </source>
</evidence>
<comment type="pathway">
    <text evidence="2 7">Carbohydrate metabolism; pentose and glucuronate interconversion.</text>
</comment>
<evidence type="ECO:0000256" key="6">
    <source>
        <dbReference type="ARBA" id="ARBA00023235"/>
    </source>
</evidence>
<evidence type="ECO:0000256" key="7">
    <source>
        <dbReference type="HAMAP-Rule" id="MF_00675"/>
    </source>
</evidence>
<dbReference type="OrthoDB" id="9766564at2"/>
<dbReference type="GO" id="GO:0042840">
    <property type="term" value="P:D-glucuronate catabolic process"/>
    <property type="evidence" value="ECO:0007669"/>
    <property type="project" value="TreeGrafter"/>
</dbReference>
<keyword evidence="6 7" id="KW-0413">Isomerase</keyword>
<evidence type="ECO:0000313" key="9">
    <source>
        <dbReference type="Proteomes" id="UP000078459"/>
    </source>
</evidence>
<dbReference type="RefSeq" id="WP_068822572.1">
    <property type="nucleotide sequence ID" value="NZ_LWHJ01000028.1"/>
</dbReference>
<dbReference type="Pfam" id="PF02614">
    <property type="entry name" value="UxaC"/>
    <property type="match status" value="1"/>
</dbReference>
<dbReference type="AlphaFoldDB" id="A0A179DE04"/>
<sequence>MKNGAVIPEDFLLYSNKAKVLYHDYAKDMPIIDYHNHLPPQEIAEAKKFNNLTEIWLKGDHYKWRAMRTLGVNEHFITGDASDEEKFMAWAKVVPATVRNPLFHWSHMELKNPFGINEYLNEDSAKEIYQHCNQLLAQDDFSTQGLLKKFNVKMVGTTDDPSDSLEHHNTLMNSDFEVKVKPSFRPDKSLMITDDINSYREYIKKLGAAANIEITDVTSLISALKNRIEYFAAHGASISDHGLNTIPNKLTLTEAQKSEYVKLLKGEIDSFSDTDAFAGYVLTEVCKIYHEKGWVQQFHLGAIRNNNHGMMRKLGPDTGYDSIGDYAQAKSLSNFLGNLSLDDQLAKTIIYNLNGADNDAFAAMTSNFADGKTIGKVQFGSGWWFNDQKNGMESQLNSLSNMGVLSTFVGMLTDSRSFLSFPRHEYFRRILCNLLGSEMENGQIPDDEKWIGKIVQDICYNNAKAYFGL</sequence>
<dbReference type="NCBIfam" id="NF002794">
    <property type="entry name" value="PRK02925.1"/>
    <property type="match status" value="1"/>
</dbReference>
<reference evidence="8 9" key="2">
    <citation type="submission" date="2016-06" db="EMBL/GenBank/DDBJ databases">
        <title>Pedobacter psychrophilus sp. nov., isolated from Antarctic fragmentary rock.</title>
        <authorList>
            <person name="Svec P."/>
        </authorList>
    </citation>
    <scope>NUCLEOTIDE SEQUENCE [LARGE SCALE GENOMIC DNA]</scope>
    <source>
        <strain evidence="8 9">CCM 8644</strain>
    </source>
</reference>
<dbReference type="EC" id="5.3.1.12" evidence="4 7"/>
<comment type="catalytic activity">
    <reaction evidence="1 7">
        <text>D-glucuronate = D-fructuronate</text>
        <dbReference type="Rhea" id="RHEA:13049"/>
        <dbReference type="ChEBI" id="CHEBI:58720"/>
        <dbReference type="ChEBI" id="CHEBI:59863"/>
        <dbReference type="EC" id="5.3.1.12"/>
    </reaction>
</comment>
<dbReference type="Gene3D" id="1.10.2020.10">
    <property type="entry name" value="uronate isomerase, domain 2, chain A"/>
    <property type="match status" value="1"/>
</dbReference>
<dbReference type="Gene3D" id="3.20.20.140">
    <property type="entry name" value="Metal-dependent hydrolases"/>
    <property type="match status" value="1"/>
</dbReference>
<dbReference type="PANTHER" id="PTHR30068:SF4">
    <property type="entry name" value="URONATE ISOMERASE"/>
    <property type="match status" value="1"/>
</dbReference>
<name>A0A179DE04_9SPHI</name>
<dbReference type="UniPathway" id="UPA00246"/>
<dbReference type="InterPro" id="IPR003766">
    <property type="entry name" value="Uronate_isomerase"/>
</dbReference>
<keyword evidence="9" id="KW-1185">Reference proteome</keyword>
<evidence type="ECO:0000256" key="2">
    <source>
        <dbReference type="ARBA" id="ARBA00004892"/>
    </source>
</evidence>
<accession>A0A179DE04</accession>
<gene>
    <name evidence="7" type="primary">uxaC</name>
    <name evidence="8" type="ORF">A5893_10210</name>
</gene>
<comment type="caution">
    <text evidence="8">The sequence shown here is derived from an EMBL/GenBank/DDBJ whole genome shotgun (WGS) entry which is preliminary data.</text>
</comment>
<dbReference type="SUPFAM" id="SSF51556">
    <property type="entry name" value="Metallo-dependent hydrolases"/>
    <property type="match status" value="1"/>
</dbReference>
<dbReference type="STRING" id="1826909.A5893_10210"/>
<dbReference type="PANTHER" id="PTHR30068">
    <property type="entry name" value="URONATE ISOMERASE"/>
    <property type="match status" value="1"/>
</dbReference>
<comment type="similarity">
    <text evidence="3 7">Belongs to the metallo-dependent hydrolases superfamily. Uronate isomerase family.</text>
</comment>
<evidence type="ECO:0000256" key="3">
    <source>
        <dbReference type="ARBA" id="ARBA00008397"/>
    </source>
</evidence>
<dbReference type="InterPro" id="IPR032466">
    <property type="entry name" value="Metal_Hydrolase"/>
</dbReference>
<reference evidence="8 9" key="1">
    <citation type="submission" date="2016-04" db="EMBL/GenBank/DDBJ databases">
        <authorList>
            <person name="Evans L.H."/>
            <person name="Alamgir A."/>
            <person name="Owens N."/>
            <person name="Weber N.D."/>
            <person name="Virtaneva K."/>
            <person name="Barbian K."/>
            <person name="Babar A."/>
            <person name="Rosenke K."/>
        </authorList>
    </citation>
    <scope>NUCLEOTIDE SEQUENCE [LARGE SCALE GENOMIC DNA]</scope>
    <source>
        <strain evidence="8 9">CCM 8644</strain>
    </source>
</reference>
<comment type="catalytic activity">
    <reaction evidence="7">
        <text>aldehydo-D-galacturonate = keto-D-tagaturonate</text>
        <dbReference type="Rhea" id="RHEA:27702"/>
        <dbReference type="ChEBI" id="CHEBI:12952"/>
        <dbReference type="ChEBI" id="CHEBI:17886"/>
    </reaction>
</comment>
<dbReference type="GO" id="GO:0008880">
    <property type="term" value="F:glucuronate isomerase activity"/>
    <property type="evidence" value="ECO:0007669"/>
    <property type="project" value="UniProtKB-UniRule"/>
</dbReference>
<dbReference type="GO" id="GO:0019698">
    <property type="term" value="P:D-galacturonate catabolic process"/>
    <property type="evidence" value="ECO:0007669"/>
    <property type="project" value="TreeGrafter"/>
</dbReference>
<proteinExistence type="inferred from homology"/>
<dbReference type="EMBL" id="LWHJ01000028">
    <property type="protein sequence ID" value="OAQ39042.1"/>
    <property type="molecule type" value="Genomic_DNA"/>
</dbReference>
<evidence type="ECO:0000256" key="4">
    <source>
        <dbReference type="ARBA" id="ARBA00012546"/>
    </source>
</evidence>
<organism evidence="8 9">
    <name type="scientific">Pedobacter psychrophilus</name>
    <dbReference type="NCBI Taxonomy" id="1826909"/>
    <lineage>
        <taxon>Bacteria</taxon>
        <taxon>Pseudomonadati</taxon>
        <taxon>Bacteroidota</taxon>
        <taxon>Sphingobacteriia</taxon>
        <taxon>Sphingobacteriales</taxon>
        <taxon>Sphingobacteriaceae</taxon>
        <taxon>Pedobacter</taxon>
    </lineage>
</organism>
<dbReference type="Proteomes" id="UP000078459">
    <property type="component" value="Unassembled WGS sequence"/>
</dbReference>
<evidence type="ECO:0000256" key="1">
    <source>
        <dbReference type="ARBA" id="ARBA00001165"/>
    </source>
</evidence>
<dbReference type="HAMAP" id="MF_00675">
    <property type="entry name" value="UxaC"/>
    <property type="match status" value="1"/>
</dbReference>
<evidence type="ECO:0000313" key="8">
    <source>
        <dbReference type="EMBL" id="OAQ39042.1"/>
    </source>
</evidence>
<protein>
    <recommendedName>
        <fullName evidence="5 7">Uronate isomerase</fullName>
        <ecNumber evidence="4 7">5.3.1.12</ecNumber>
    </recommendedName>
    <alternativeName>
        <fullName evidence="7">Glucuronate isomerase</fullName>
    </alternativeName>
    <alternativeName>
        <fullName evidence="7">Uronic isomerase</fullName>
    </alternativeName>
</protein>